<dbReference type="Proteomes" id="UP000295722">
    <property type="component" value="Unassembled WGS sequence"/>
</dbReference>
<keyword evidence="5 11" id="KW-0547">Nucleotide-binding</keyword>
<dbReference type="GO" id="GO:0005886">
    <property type="term" value="C:plasma membrane"/>
    <property type="evidence" value="ECO:0007669"/>
    <property type="project" value="UniProtKB-SubCell"/>
</dbReference>
<dbReference type="InterPro" id="IPR003820">
    <property type="entry name" value="KdpC"/>
</dbReference>
<dbReference type="AlphaFoldDB" id="A0A4R5M076"/>
<dbReference type="OrthoDB" id="9788285at2"/>
<keyword evidence="1 11" id="KW-0813">Transport</keyword>
<evidence type="ECO:0000256" key="7">
    <source>
        <dbReference type="ARBA" id="ARBA00022958"/>
    </source>
</evidence>
<keyword evidence="2 11" id="KW-1003">Cell membrane</keyword>
<evidence type="ECO:0000256" key="8">
    <source>
        <dbReference type="ARBA" id="ARBA00022989"/>
    </source>
</evidence>
<comment type="similarity">
    <text evidence="11">Belongs to the KdpC family.</text>
</comment>
<dbReference type="EMBL" id="SMRP01000034">
    <property type="protein sequence ID" value="TDG18169.1"/>
    <property type="molecule type" value="Genomic_DNA"/>
</dbReference>
<evidence type="ECO:0000256" key="2">
    <source>
        <dbReference type="ARBA" id="ARBA00022475"/>
    </source>
</evidence>
<comment type="function">
    <text evidence="11">Part of the high-affinity ATP-driven potassium transport (or Kdp) system, which catalyzes the hydrolysis of ATP coupled with the electrogenic transport of potassium into the cytoplasm. This subunit acts as a catalytic chaperone that increases the ATP-binding affinity of the ATP-hydrolyzing subunit KdpB by the formation of a transient KdpB/KdpC/ATP ternary complex.</text>
</comment>
<evidence type="ECO:0000256" key="3">
    <source>
        <dbReference type="ARBA" id="ARBA00022538"/>
    </source>
</evidence>
<organism evidence="12 13">
    <name type="scientific">Paraburkholderia silviterrae</name>
    <dbReference type="NCBI Taxonomy" id="2528715"/>
    <lineage>
        <taxon>Bacteria</taxon>
        <taxon>Pseudomonadati</taxon>
        <taxon>Pseudomonadota</taxon>
        <taxon>Betaproteobacteria</taxon>
        <taxon>Burkholderiales</taxon>
        <taxon>Burkholderiaceae</taxon>
        <taxon>Paraburkholderia</taxon>
    </lineage>
</organism>
<evidence type="ECO:0000256" key="11">
    <source>
        <dbReference type="HAMAP-Rule" id="MF_00276"/>
    </source>
</evidence>
<comment type="caution">
    <text evidence="12">The sequence shown here is derived from an EMBL/GenBank/DDBJ whole genome shotgun (WGS) entry which is preliminary data.</text>
</comment>
<evidence type="ECO:0000256" key="4">
    <source>
        <dbReference type="ARBA" id="ARBA00022692"/>
    </source>
</evidence>
<proteinExistence type="inferred from homology"/>
<name>A0A4R5M076_9BURK</name>
<comment type="subcellular location">
    <subcellularLocation>
        <location evidence="11">Cell membrane</location>
        <topology evidence="11">Single-pass membrane protein</topology>
    </subcellularLocation>
</comment>
<keyword evidence="13" id="KW-1185">Reference proteome</keyword>
<dbReference type="HAMAP" id="MF_00276">
    <property type="entry name" value="KdpC"/>
    <property type="match status" value="1"/>
</dbReference>
<keyword evidence="4 11" id="KW-0812">Transmembrane</keyword>
<keyword evidence="7 11" id="KW-0630">Potassium</keyword>
<dbReference type="NCBIfam" id="NF001454">
    <property type="entry name" value="PRK00315.1"/>
    <property type="match status" value="1"/>
</dbReference>
<dbReference type="NCBIfam" id="TIGR00681">
    <property type="entry name" value="kdpC"/>
    <property type="match status" value="1"/>
</dbReference>
<evidence type="ECO:0000256" key="1">
    <source>
        <dbReference type="ARBA" id="ARBA00022448"/>
    </source>
</evidence>
<keyword evidence="10 11" id="KW-0472">Membrane</keyword>
<dbReference type="GO" id="GO:0005524">
    <property type="term" value="F:ATP binding"/>
    <property type="evidence" value="ECO:0007669"/>
    <property type="project" value="UniProtKB-UniRule"/>
</dbReference>
<evidence type="ECO:0000313" key="12">
    <source>
        <dbReference type="EMBL" id="TDG18169.1"/>
    </source>
</evidence>
<dbReference type="GO" id="GO:0008556">
    <property type="term" value="F:P-type potassium transmembrane transporter activity"/>
    <property type="evidence" value="ECO:0007669"/>
    <property type="project" value="InterPro"/>
</dbReference>
<sequence>MKAQFRPLIVIFAVLAAITGLVYPAVMTAFGQAVFHRQANGSLVEVNGKVVGSALIGQQFDAPQYFWGRLSATTPNPYNATNSGGSNLGPTNPALADEIKGRIEALKAAGTDVSQPIPADLVTSSASGLDPEISPAAAAYQVARVAKARNMSANDVQALVDRYTKGRQFGVFGEPRVNVLELNLALDGKEVG</sequence>
<evidence type="ECO:0000256" key="10">
    <source>
        <dbReference type="ARBA" id="ARBA00023136"/>
    </source>
</evidence>
<evidence type="ECO:0000256" key="5">
    <source>
        <dbReference type="ARBA" id="ARBA00022741"/>
    </source>
</evidence>
<accession>A0A4R5M076</accession>
<dbReference type="PIRSF" id="PIRSF001296">
    <property type="entry name" value="K_ATPase_KdpC"/>
    <property type="match status" value="1"/>
</dbReference>
<dbReference type="PANTHER" id="PTHR30042">
    <property type="entry name" value="POTASSIUM-TRANSPORTING ATPASE C CHAIN"/>
    <property type="match status" value="1"/>
</dbReference>
<dbReference type="RefSeq" id="WP_133199440.1">
    <property type="nucleotide sequence ID" value="NZ_JBHUCW010000013.1"/>
</dbReference>
<evidence type="ECO:0000256" key="9">
    <source>
        <dbReference type="ARBA" id="ARBA00023065"/>
    </source>
</evidence>
<protein>
    <recommendedName>
        <fullName evidence="11">Potassium-transporting ATPase KdpC subunit</fullName>
    </recommendedName>
    <alternativeName>
        <fullName evidence="11">ATP phosphohydrolase [potassium-transporting] C chain</fullName>
    </alternativeName>
    <alternativeName>
        <fullName evidence="11">Potassium-binding and translocating subunit C</fullName>
    </alternativeName>
    <alternativeName>
        <fullName evidence="11">Potassium-translocating ATPase C chain</fullName>
    </alternativeName>
</protein>
<keyword evidence="8 11" id="KW-1133">Transmembrane helix</keyword>
<dbReference type="Pfam" id="PF02669">
    <property type="entry name" value="KdpC"/>
    <property type="match status" value="1"/>
</dbReference>
<keyword evidence="9 11" id="KW-0406">Ion transport</keyword>
<dbReference type="PANTHER" id="PTHR30042:SF2">
    <property type="entry name" value="POTASSIUM-TRANSPORTING ATPASE KDPC SUBUNIT"/>
    <property type="match status" value="1"/>
</dbReference>
<keyword evidence="6 11" id="KW-0067">ATP-binding</keyword>
<gene>
    <name evidence="11 12" type="primary">kdpC</name>
    <name evidence="12" type="ORF">EYW47_35305</name>
</gene>
<evidence type="ECO:0000256" key="6">
    <source>
        <dbReference type="ARBA" id="ARBA00022840"/>
    </source>
</evidence>
<comment type="subunit">
    <text evidence="11">The system is composed of three essential subunits: KdpA, KdpB and KdpC.</text>
</comment>
<evidence type="ECO:0000313" key="13">
    <source>
        <dbReference type="Proteomes" id="UP000295722"/>
    </source>
</evidence>
<keyword evidence="3 11" id="KW-0633">Potassium transport</keyword>
<reference evidence="12 13" key="1">
    <citation type="submission" date="2019-03" db="EMBL/GenBank/DDBJ databases">
        <title>Paraburkholderia sp. 4M-K11, isolated from subtropical forest soil.</title>
        <authorList>
            <person name="Gao Z.-H."/>
            <person name="Qiu L.-H."/>
        </authorList>
    </citation>
    <scope>NUCLEOTIDE SEQUENCE [LARGE SCALE GENOMIC DNA]</scope>
    <source>
        <strain evidence="12 13">4M-K11</strain>
    </source>
</reference>